<dbReference type="Pfam" id="PF22600">
    <property type="entry name" value="MTPAP-like_central"/>
    <property type="match status" value="1"/>
</dbReference>
<keyword evidence="5" id="KW-0808">Transferase</keyword>
<feature type="compositionally biased region" description="Basic and acidic residues" evidence="15">
    <location>
        <begin position="627"/>
        <end position="637"/>
    </location>
</feature>
<reference evidence="17" key="2">
    <citation type="submission" date="2015-02" db="UniProtKB">
        <authorList>
            <consortium name="EnsemblMetazoa"/>
        </authorList>
    </citation>
    <scope>IDENTIFICATION</scope>
</reference>
<dbReference type="InterPro" id="IPR035979">
    <property type="entry name" value="RBD_domain_sf"/>
</dbReference>
<keyword evidence="11" id="KW-0694">RNA-binding</keyword>
<keyword evidence="8" id="KW-0547">Nucleotide-binding</keyword>
<feature type="domain" description="C2H2-type" evidence="16">
    <location>
        <begin position="4"/>
        <end position="26"/>
    </location>
</feature>
<evidence type="ECO:0000256" key="4">
    <source>
        <dbReference type="ARBA" id="ARBA00021679"/>
    </source>
</evidence>
<evidence type="ECO:0000256" key="11">
    <source>
        <dbReference type="ARBA" id="ARBA00022884"/>
    </source>
</evidence>
<organism evidence="17 18">
    <name type="scientific">Strigamia maritima</name>
    <name type="common">European centipede</name>
    <name type="synonym">Geophilus maritimus</name>
    <dbReference type="NCBI Taxonomy" id="126957"/>
    <lineage>
        <taxon>Eukaryota</taxon>
        <taxon>Metazoa</taxon>
        <taxon>Ecdysozoa</taxon>
        <taxon>Arthropoda</taxon>
        <taxon>Myriapoda</taxon>
        <taxon>Chilopoda</taxon>
        <taxon>Pleurostigmophora</taxon>
        <taxon>Geophilomorpha</taxon>
        <taxon>Linotaeniidae</taxon>
        <taxon>Strigamia</taxon>
    </lineage>
</organism>
<evidence type="ECO:0000313" key="17">
    <source>
        <dbReference type="EnsemblMetazoa" id="SMAR009917-PA"/>
    </source>
</evidence>
<keyword evidence="6" id="KW-0548">Nucleotidyltransferase</keyword>
<comment type="catalytic activity">
    <reaction evidence="14">
        <text>RNA(n) + UTP = RNA(n)-3'-uridine ribonucleotide + diphosphate</text>
        <dbReference type="Rhea" id="RHEA:14785"/>
        <dbReference type="Rhea" id="RHEA-COMP:14527"/>
        <dbReference type="Rhea" id="RHEA-COMP:17348"/>
        <dbReference type="ChEBI" id="CHEBI:33019"/>
        <dbReference type="ChEBI" id="CHEBI:46398"/>
        <dbReference type="ChEBI" id="CHEBI:140395"/>
        <dbReference type="ChEBI" id="CHEBI:173116"/>
        <dbReference type="EC" id="2.7.7.52"/>
    </reaction>
</comment>
<evidence type="ECO:0000256" key="5">
    <source>
        <dbReference type="ARBA" id="ARBA00022679"/>
    </source>
</evidence>
<evidence type="ECO:0000256" key="15">
    <source>
        <dbReference type="SAM" id="MobiDB-lite"/>
    </source>
</evidence>
<dbReference type="PANTHER" id="PTHR12271">
    <property type="entry name" value="POLY A POLYMERASE CID PAP -RELATED"/>
    <property type="match status" value="1"/>
</dbReference>
<dbReference type="OMA" id="QCVPGVH"/>
<dbReference type="Gene3D" id="1.10.1410.10">
    <property type="match status" value="1"/>
</dbReference>
<dbReference type="SMART" id="SM00360">
    <property type="entry name" value="RRM"/>
    <property type="match status" value="1"/>
</dbReference>
<evidence type="ECO:0000259" key="16">
    <source>
        <dbReference type="PROSITE" id="PS00028"/>
    </source>
</evidence>
<dbReference type="eggNOG" id="KOG2277">
    <property type="taxonomic scope" value="Eukaryota"/>
</dbReference>
<dbReference type="EC" id="2.7.7.52" evidence="3"/>
<accession>T1J892</accession>
<dbReference type="SUPFAM" id="SSF54928">
    <property type="entry name" value="RNA-binding domain, RBD"/>
    <property type="match status" value="1"/>
</dbReference>
<dbReference type="InterPro" id="IPR043519">
    <property type="entry name" value="NT_sf"/>
</dbReference>
<evidence type="ECO:0000256" key="14">
    <source>
        <dbReference type="ARBA" id="ARBA00049105"/>
    </source>
</evidence>
<feature type="region of interest" description="Disordered" evidence="15">
    <location>
        <begin position="616"/>
        <end position="658"/>
    </location>
</feature>
<dbReference type="PhylomeDB" id="T1J892"/>
<feature type="compositionally biased region" description="Polar residues" evidence="15">
    <location>
        <begin position="649"/>
        <end position="658"/>
    </location>
</feature>
<dbReference type="SUPFAM" id="SSF81631">
    <property type="entry name" value="PAP/OAS1 substrate-binding domain"/>
    <property type="match status" value="1"/>
</dbReference>
<dbReference type="HOGENOM" id="CLU_018757_1_0_1"/>
<dbReference type="GO" id="GO:0050265">
    <property type="term" value="F:RNA uridylyltransferase activity"/>
    <property type="evidence" value="ECO:0007669"/>
    <property type="project" value="UniProtKB-EC"/>
</dbReference>
<keyword evidence="18" id="KW-1185">Reference proteome</keyword>
<dbReference type="GO" id="GO:0031123">
    <property type="term" value="P:RNA 3'-end processing"/>
    <property type="evidence" value="ECO:0007669"/>
    <property type="project" value="TreeGrafter"/>
</dbReference>
<evidence type="ECO:0000256" key="8">
    <source>
        <dbReference type="ARBA" id="ARBA00022741"/>
    </source>
</evidence>
<evidence type="ECO:0000313" key="18">
    <source>
        <dbReference type="Proteomes" id="UP000014500"/>
    </source>
</evidence>
<dbReference type="AlphaFoldDB" id="T1J892"/>
<dbReference type="InterPro" id="IPR012677">
    <property type="entry name" value="Nucleotide-bd_a/b_plait_sf"/>
</dbReference>
<proteinExistence type="predicted"/>
<evidence type="ECO:0000256" key="9">
    <source>
        <dbReference type="ARBA" id="ARBA00022840"/>
    </source>
</evidence>
<sequence>MIHCDLCRTSFSTHYSWQIHLELQQHKALAAERDKRQESADRSIYITGFARGTPGMMIAQYFLQFGTLFNNPIIERQKGVYAILEFEDKISVDRVLHYQNHYLGGRRLNVRPRHIKWRESQIKRENRKINKTGCETSYSDIVDLLLNQRDVALQMVLLADALRLTDADVKERENICNFFRSVFADFFVYSEVDVFGSSANGLGKRGCDLDLLLSLKKELDDTEVKSFADTSDVDALSVARDVVQRNYRKLTIEELVKLSPVDIINLVKKIVKKRGVMCSEIFSIPSKRCPIVRFFIKRDTKISVDLSVKNRLSLYNSKLVHLFMKSDERVLPLTYTIKYWIFRRELSLTQTNKLSSYSATLLVIFYLQNTNPPILPPVEKLRQSLTESRIQGGWECNFSDDLSKFPLTENEESLSGLLKGFFDYYNMFDFDGNAVCPCTGTTISKEKLKDEIPNFNDKFISVQDPFDLSHNTTGNIDDFLTAKIIQAFSDASNILENRNVYKQKISGKPWGLISLFDNIHEANEGLFPFEEKPDVKELETIVAVENPKPPDEDAHLANNVKIKMIIFNACDVEYFKSKIPIGNGETGADEPEWFRRVCKAVHSVFSVALQFSCTSEDHKPEGIGNKRRLEDQNERNNKRMRRADGMWSGQPSQSVSNDSWDDLLHQKSAEKSLSRFDRFVCHVYHRTWVGRKKAGNIVKQTVMSVLQCEETISKQIIGDSTRNKPLYSFLCKVGLKPLPEVDLTIIALSESPELKSNTLSFLQSYVPKVLKQLQSAKEIL</sequence>
<dbReference type="Pfam" id="PF03828">
    <property type="entry name" value="PAP_assoc"/>
    <property type="match status" value="1"/>
</dbReference>
<dbReference type="PROSITE" id="PS00028">
    <property type="entry name" value="ZINC_FINGER_C2H2_1"/>
    <property type="match status" value="1"/>
</dbReference>
<evidence type="ECO:0000256" key="7">
    <source>
        <dbReference type="ARBA" id="ARBA00022723"/>
    </source>
</evidence>
<dbReference type="GO" id="GO:0003723">
    <property type="term" value="F:RNA binding"/>
    <property type="evidence" value="ECO:0007669"/>
    <property type="project" value="UniProtKB-KW"/>
</dbReference>
<dbReference type="GO" id="GO:0046872">
    <property type="term" value="F:metal ion binding"/>
    <property type="evidence" value="ECO:0007669"/>
    <property type="project" value="UniProtKB-KW"/>
</dbReference>
<dbReference type="EnsemblMetazoa" id="SMAR009917-RA">
    <property type="protein sequence ID" value="SMAR009917-PA"/>
    <property type="gene ID" value="SMAR009917"/>
</dbReference>
<comment type="cofactor">
    <cofactor evidence="2">
        <name>Mg(2+)</name>
        <dbReference type="ChEBI" id="CHEBI:18420"/>
    </cofactor>
</comment>
<dbReference type="GO" id="GO:1990817">
    <property type="term" value="F:poly(A) RNA polymerase activity"/>
    <property type="evidence" value="ECO:0007669"/>
    <property type="project" value="TreeGrafter"/>
</dbReference>
<protein>
    <recommendedName>
        <fullName evidence="4">Speckle targeted PIP5K1A-regulated poly(A) polymerase</fullName>
        <ecNumber evidence="3">2.7.7.52</ecNumber>
    </recommendedName>
    <alternativeName>
        <fullName evidence="12">RNA-binding motif protein 21</fullName>
    </alternativeName>
    <alternativeName>
        <fullName evidence="13">U6 snRNA-specific terminal uridylyltransferase 1</fullName>
    </alternativeName>
</protein>
<evidence type="ECO:0000256" key="6">
    <source>
        <dbReference type="ARBA" id="ARBA00022695"/>
    </source>
</evidence>
<evidence type="ECO:0000256" key="10">
    <source>
        <dbReference type="ARBA" id="ARBA00022842"/>
    </source>
</evidence>
<keyword evidence="10" id="KW-0460">Magnesium</keyword>
<dbReference type="CDD" id="cd05402">
    <property type="entry name" value="NT_PAP_TUTase"/>
    <property type="match status" value="1"/>
</dbReference>
<evidence type="ECO:0000256" key="12">
    <source>
        <dbReference type="ARBA" id="ARBA00030790"/>
    </source>
</evidence>
<evidence type="ECO:0000256" key="13">
    <source>
        <dbReference type="ARBA" id="ARBA00033036"/>
    </source>
</evidence>
<evidence type="ECO:0000256" key="3">
    <source>
        <dbReference type="ARBA" id="ARBA00012472"/>
    </source>
</evidence>
<name>T1J892_STRMM</name>
<reference evidence="18" key="1">
    <citation type="submission" date="2011-05" db="EMBL/GenBank/DDBJ databases">
        <authorList>
            <person name="Richards S.R."/>
            <person name="Qu J."/>
            <person name="Jiang H."/>
            <person name="Jhangiani S.N."/>
            <person name="Agravi P."/>
            <person name="Goodspeed R."/>
            <person name="Gross S."/>
            <person name="Mandapat C."/>
            <person name="Jackson L."/>
            <person name="Mathew T."/>
            <person name="Pu L."/>
            <person name="Thornton R."/>
            <person name="Saada N."/>
            <person name="Wilczek-Boney K.B."/>
            <person name="Lee S."/>
            <person name="Kovar C."/>
            <person name="Wu Y."/>
            <person name="Scherer S.E."/>
            <person name="Worley K.C."/>
            <person name="Muzny D.M."/>
            <person name="Gibbs R."/>
        </authorList>
    </citation>
    <scope>NUCLEOTIDE SEQUENCE</scope>
    <source>
        <strain evidence="18">Brora</strain>
    </source>
</reference>
<dbReference type="Proteomes" id="UP000014500">
    <property type="component" value="Unassembled WGS sequence"/>
</dbReference>
<dbReference type="InterPro" id="IPR013087">
    <property type="entry name" value="Znf_C2H2_type"/>
</dbReference>
<evidence type="ECO:0000256" key="1">
    <source>
        <dbReference type="ARBA" id="ARBA00001936"/>
    </source>
</evidence>
<comment type="cofactor">
    <cofactor evidence="1">
        <name>Mn(2+)</name>
        <dbReference type="ChEBI" id="CHEBI:29035"/>
    </cofactor>
</comment>
<dbReference type="GO" id="GO:0005524">
    <property type="term" value="F:ATP binding"/>
    <property type="evidence" value="ECO:0007669"/>
    <property type="project" value="UniProtKB-KW"/>
</dbReference>
<dbReference type="Gene3D" id="3.30.460.10">
    <property type="entry name" value="Beta Polymerase, domain 2"/>
    <property type="match status" value="1"/>
</dbReference>
<dbReference type="Gene3D" id="3.30.70.330">
    <property type="match status" value="1"/>
</dbReference>
<dbReference type="EMBL" id="JH431950">
    <property type="status" value="NOT_ANNOTATED_CDS"/>
    <property type="molecule type" value="Genomic_DNA"/>
</dbReference>
<keyword evidence="7" id="KW-0479">Metal-binding</keyword>
<dbReference type="STRING" id="126957.T1J892"/>
<dbReference type="SUPFAM" id="SSF81301">
    <property type="entry name" value="Nucleotidyltransferase"/>
    <property type="match status" value="1"/>
</dbReference>
<keyword evidence="9" id="KW-0067">ATP-binding</keyword>
<dbReference type="InterPro" id="IPR000504">
    <property type="entry name" value="RRM_dom"/>
</dbReference>
<dbReference type="InterPro" id="IPR002058">
    <property type="entry name" value="PAP_assoc"/>
</dbReference>
<dbReference type="InterPro" id="IPR054708">
    <property type="entry name" value="MTPAP-like_central"/>
</dbReference>
<dbReference type="PANTHER" id="PTHR12271:SF127">
    <property type="entry name" value="SPECKLE TARGETED PIP5K1A-REGULATED POLY(A) POLYMERASE"/>
    <property type="match status" value="1"/>
</dbReference>
<evidence type="ECO:0000256" key="2">
    <source>
        <dbReference type="ARBA" id="ARBA00001946"/>
    </source>
</evidence>